<dbReference type="InterPro" id="IPR041916">
    <property type="entry name" value="Anti_sigma_zinc_sf"/>
</dbReference>
<dbReference type="AlphaFoldDB" id="A0A5P9Q6D3"/>
<dbReference type="RefSeq" id="WP_051136944.1">
    <property type="nucleotide sequence ID" value="NZ_BAABIH010000013.1"/>
</dbReference>
<dbReference type="PANTHER" id="PTHR37461:SF1">
    <property type="entry name" value="ANTI-SIGMA-K FACTOR RSKA"/>
    <property type="match status" value="1"/>
</dbReference>
<dbReference type="InterPro" id="IPR018764">
    <property type="entry name" value="RskA_C"/>
</dbReference>
<dbReference type="PANTHER" id="PTHR37461">
    <property type="entry name" value="ANTI-SIGMA-K FACTOR RSKA"/>
    <property type="match status" value="1"/>
</dbReference>
<evidence type="ECO:0000256" key="3">
    <source>
        <dbReference type="ARBA" id="ARBA00022475"/>
    </source>
</evidence>
<evidence type="ECO:0000313" key="15">
    <source>
        <dbReference type="Proteomes" id="UP000326702"/>
    </source>
</evidence>
<evidence type="ECO:0000256" key="10">
    <source>
        <dbReference type="ARBA" id="ARBA00030803"/>
    </source>
</evidence>
<name>A0A5P9Q6D3_9MICO</name>
<evidence type="ECO:0000259" key="13">
    <source>
        <dbReference type="Pfam" id="PF10099"/>
    </source>
</evidence>
<dbReference type="InterPro" id="IPR051474">
    <property type="entry name" value="Anti-sigma-K/W_factor"/>
</dbReference>
<keyword evidence="6" id="KW-0805">Transcription regulation</keyword>
<dbReference type="EMBL" id="CP045529">
    <property type="protein sequence ID" value="QFU96958.1"/>
    <property type="molecule type" value="Genomic_DNA"/>
</dbReference>
<keyword evidence="15" id="KW-1185">Reference proteome</keyword>
<evidence type="ECO:0000256" key="2">
    <source>
        <dbReference type="ARBA" id="ARBA00004236"/>
    </source>
</evidence>
<dbReference type="GO" id="GO:0005886">
    <property type="term" value="C:plasma membrane"/>
    <property type="evidence" value="ECO:0007669"/>
    <property type="project" value="UniProtKB-SubCell"/>
</dbReference>
<dbReference type="Pfam" id="PF10099">
    <property type="entry name" value="RskA_C"/>
    <property type="match status" value="1"/>
</dbReference>
<keyword evidence="3" id="KW-1003">Cell membrane</keyword>
<sequence>MTDRTPPQGGTTDPAWDLLPAYALDAVDDLERRTVERLLAVDADARRALGQYREVAAALVPDVEPPVGLRDAVLDRLDATPAADRDPGARRTRRRWTVVGIAAAAVVAIAIPTGVAVHEAGERSRLEEQSRTVAAMLADPQATLVTGTISTGGEASVLVSGGRALFTGSGMPSAGQGKDYQLWRSSDGKTMLSVGIVHASADGSAAVLFDAPDDTVFAVTVEPAGGSKQPTSQPVVALTTSSAVSGSRA</sequence>
<evidence type="ECO:0000313" key="14">
    <source>
        <dbReference type="EMBL" id="QFU96958.1"/>
    </source>
</evidence>
<evidence type="ECO:0000256" key="5">
    <source>
        <dbReference type="ARBA" id="ARBA00022989"/>
    </source>
</evidence>
<keyword evidence="7 12" id="KW-0472">Membrane</keyword>
<reference evidence="14 15" key="1">
    <citation type="submission" date="2019-10" db="EMBL/GenBank/DDBJ databases">
        <title>Genome sequence of Luteimicrobium xylanilyticum HY-24.</title>
        <authorList>
            <person name="Kim D.Y."/>
            <person name="Park H.-Y."/>
        </authorList>
    </citation>
    <scope>NUCLEOTIDE SEQUENCE [LARGE SCALE GENOMIC DNA]</scope>
    <source>
        <strain evidence="14 15">HY-24</strain>
    </source>
</reference>
<protein>
    <recommendedName>
        <fullName evidence="10">Regulator of SigK</fullName>
    </recommendedName>
    <alternativeName>
        <fullName evidence="9">Sigma-K anti-sigma factor RskA</fullName>
    </alternativeName>
</protein>
<feature type="compositionally biased region" description="Polar residues" evidence="11">
    <location>
        <begin position="228"/>
        <end position="249"/>
    </location>
</feature>
<evidence type="ECO:0000256" key="1">
    <source>
        <dbReference type="ARBA" id="ARBA00004167"/>
    </source>
</evidence>
<evidence type="ECO:0000256" key="6">
    <source>
        <dbReference type="ARBA" id="ARBA00023015"/>
    </source>
</evidence>
<keyword evidence="8" id="KW-0804">Transcription</keyword>
<evidence type="ECO:0000256" key="12">
    <source>
        <dbReference type="SAM" id="Phobius"/>
    </source>
</evidence>
<keyword evidence="5 12" id="KW-1133">Transmembrane helix</keyword>
<accession>A0A5P9Q6D3</accession>
<dbReference type="OrthoDB" id="153510at2"/>
<feature type="region of interest" description="Disordered" evidence="11">
    <location>
        <begin position="224"/>
        <end position="249"/>
    </location>
</feature>
<gene>
    <name evidence="14" type="ORF">KDY119_00450</name>
</gene>
<feature type="domain" description="Anti-sigma K factor RskA C-terminal" evidence="13">
    <location>
        <begin position="102"/>
        <end position="235"/>
    </location>
</feature>
<evidence type="ECO:0000256" key="4">
    <source>
        <dbReference type="ARBA" id="ARBA00022692"/>
    </source>
</evidence>
<feature type="transmembrane region" description="Helical" evidence="12">
    <location>
        <begin position="96"/>
        <end position="117"/>
    </location>
</feature>
<dbReference type="KEGG" id="lxl:KDY119_00450"/>
<evidence type="ECO:0000256" key="7">
    <source>
        <dbReference type="ARBA" id="ARBA00023136"/>
    </source>
</evidence>
<dbReference type="GO" id="GO:0016989">
    <property type="term" value="F:sigma factor antagonist activity"/>
    <property type="evidence" value="ECO:0007669"/>
    <property type="project" value="TreeGrafter"/>
</dbReference>
<dbReference type="GO" id="GO:0006417">
    <property type="term" value="P:regulation of translation"/>
    <property type="evidence" value="ECO:0007669"/>
    <property type="project" value="TreeGrafter"/>
</dbReference>
<keyword evidence="4 12" id="KW-0812">Transmembrane</keyword>
<comment type="subcellular location">
    <subcellularLocation>
        <location evidence="2">Cell membrane</location>
    </subcellularLocation>
    <subcellularLocation>
        <location evidence="1">Membrane</location>
        <topology evidence="1">Single-pass membrane protein</topology>
    </subcellularLocation>
</comment>
<proteinExistence type="predicted"/>
<evidence type="ECO:0000256" key="9">
    <source>
        <dbReference type="ARBA" id="ARBA00029829"/>
    </source>
</evidence>
<evidence type="ECO:0000256" key="8">
    <source>
        <dbReference type="ARBA" id="ARBA00023163"/>
    </source>
</evidence>
<dbReference type="Gene3D" id="1.10.10.1320">
    <property type="entry name" value="Anti-sigma factor, zinc-finger domain"/>
    <property type="match status" value="1"/>
</dbReference>
<evidence type="ECO:0000256" key="11">
    <source>
        <dbReference type="SAM" id="MobiDB-lite"/>
    </source>
</evidence>
<organism evidence="14 15">
    <name type="scientific">Luteimicrobium xylanilyticum</name>
    <dbReference type="NCBI Taxonomy" id="1133546"/>
    <lineage>
        <taxon>Bacteria</taxon>
        <taxon>Bacillati</taxon>
        <taxon>Actinomycetota</taxon>
        <taxon>Actinomycetes</taxon>
        <taxon>Micrococcales</taxon>
        <taxon>Luteimicrobium</taxon>
    </lineage>
</organism>
<dbReference type="Proteomes" id="UP000326702">
    <property type="component" value="Chromosome"/>
</dbReference>